<dbReference type="EMBL" id="ML975997">
    <property type="protein sequence ID" value="KAF1948024.1"/>
    <property type="molecule type" value="Genomic_DNA"/>
</dbReference>
<dbReference type="Proteomes" id="UP000800038">
    <property type="component" value="Unassembled WGS sequence"/>
</dbReference>
<sequence>MIDLPPLREDPYALAYRYWDYMVKPPRRFRENCNPYYEKLLANQPEPAPDATDDRSRIIRHAKQHYECFYEIKDISRIIGWLPTGVSGDERAVHERQNNRASTTILATPQRPKKTILRPQMAGSVCFSLLTPATAAVVQSETGYIPQPTTESGSE</sequence>
<gene>
    <name evidence="1" type="ORF">EJ02DRAFT_429764</name>
</gene>
<dbReference type="OrthoDB" id="3775350at2759"/>
<protein>
    <submittedName>
        <fullName evidence="1">Uncharacterized protein</fullName>
    </submittedName>
</protein>
<name>A0A6A5T7C3_9PLEO</name>
<evidence type="ECO:0000313" key="2">
    <source>
        <dbReference type="Proteomes" id="UP000800038"/>
    </source>
</evidence>
<reference evidence="1" key="1">
    <citation type="journal article" date="2020" name="Stud. Mycol.">
        <title>101 Dothideomycetes genomes: a test case for predicting lifestyles and emergence of pathogens.</title>
        <authorList>
            <person name="Haridas S."/>
            <person name="Albert R."/>
            <person name="Binder M."/>
            <person name="Bloem J."/>
            <person name="Labutti K."/>
            <person name="Salamov A."/>
            <person name="Andreopoulos B."/>
            <person name="Baker S."/>
            <person name="Barry K."/>
            <person name="Bills G."/>
            <person name="Bluhm B."/>
            <person name="Cannon C."/>
            <person name="Castanera R."/>
            <person name="Culley D."/>
            <person name="Daum C."/>
            <person name="Ezra D."/>
            <person name="Gonzalez J."/>
            <person name="Henrissat B."/>
            <person name="Kuo A."/>
            <person name="Liang C."/>
            <person name="Lipzen A."/>
            <person name="Lutzoni F."/>
            <person name="Magnuson J."/>
            <person name="Mondo S."/>
            <person name="Nolan M."/>
            <person name="Ohm R."/>
            <person name="Pangilinan J."/>
            <person name="Park H.-J."/>
            <person name="Ramirez L."/>
            <person name="Alfaro M."/>
            <person name="Sun H."/>
            <person name="Tritt A."/>
            <person name="Yoshinaga Y."/>
            <person name="Zwiers L.-H."/>
            <person name="Turgeon B."/>
            <person name="Goodwin S."/>
            <person name="Spatafora J."/>
            <person name="Crous P."/>
            <person name="Grigoriev I."/>
        </authorList>
    </citation>
    <scope>NUCLEOTIDE SEQUENCE</scope>
    <source>
        <strain evidence="1">CBS 161.51</strain>
    </source>
</reference>
<accession>A0A6A5T7C3</accession>
<dbReference type="AlphaFoldDB" id="A0A6A5T7C3"/>
<organism evidence="1 2">
    <name type="scientific">Clathrospora elynae</name>
    <dbReference type="NCBI Taxonomy" id="706981"/>
    <lineage>
        <taxon>Eukaryota</taxon>
        <taxon>Fungi</taxon>
        <taxon>Dikarya</taxon>
        <taxon>Ascomycota</taxon>
        <taxon>Pezizomycotina</taxon>
        <taxon>Dothideomycetes</taxon>
        <taxon>Pleosporomycetidae</taxon>
        <taxon>Pleosporales</taxon>
        <taxon>Diademaceae</taxon>
        <taxon>Clathrospora</taxon>
    </lineage>
</organism>
<evidence type="ECO:0000313" key="1">
    <source>
        <dbReference type="EMBL" id="KAF1948024.1"/>
    </source>
</evidence>
<keyword evidence="2" id="KW-1185">Reference proteome</keyword>
<proteinExistence type="predicted"/>